<dbReference type="PANTHER" id="PTHR23023">
    <property type="entry name" value="DIMETHYLANILINE MONOOXYGENASE"/>
    <property type="match status" value="1"/>
</dbReference>
<dbReference type="Pfam" id="PF00743">
    <property type="entry name" value="FMO-like"/>
    <property type="match status" value="2"/>
</dbReference>
<dbReference type="FunFam" id="3.50.50.60:FF:000169">
    <property type="entry name" value="Flavin-containing monooxygenase"/>
    <property type="match status" value="1"/>
</dbReference>
<sequence>METKRVAIVGAGVSGLAACKHLLERGCRPVVFEADTVLGGVWARPPECTALQTPRPMYQYSDFPWPESVTEVFPDHRQVMHYLDAYARHFGVLDCVRFGLRVLGMEYVGVSEEKLAVWEEWGGSGEAFGSGSGEWRLKVANGDDHVERWIFSKFAESYYSIPMKKYDMVPDHSLFEALVTCLIAITPKDHYKRLEEGSIILKKSKTFSFCKEGVLLEGESSPTKSDIVIFGTGFKGDRKIKDMFTSEYFQKIVVGSTSTTVPLYRECIHPKIPQLAVIGYSESLANLYTTELRVKWLTHFMDGGFRLPSVQAMQRDVLEWDKFMKRYSRVYFRRSCIGILNIWYNDQLCKDMGCNPRRKKGFFAELSEVYGPGDYVNLHPK</sequence>
<dbReference type="Proteomes" id="UP000324705">
    <property type="component" value="Chromosome 1A"/>
</dbReference>
<organism evidence="7 8">
    <name type="scientific">Triticum turgidum subsp. durum</name>
    <name type="common">Durum wheat</name>
    <name type="synonym">Triticum durum</name>
    <dbReference type="NCBI Taxonomy" id="4567"/>
    <lineage>
        <taxon>Eukaryota</taxon>
        <taxon>Viridiplantae</taxon>
        <taxon>Streptophyta</taxon>
        <taxon>Embryophyta</taxon>
        <taxon>Tracheophyta</taxon>
        <taxon>Spermatophyta</taxon>
        <taxon>Magnoliopsida</taxon>
        <taxon>Liliopsida</taxon>
        <taxon>Poales</taxon>
        <taxon>Poaceae</taxon>
        <taxon>BOP clade</taxon>
        <taxon>Pooideae</taxon>
        <taxon>Triticodae</taxon>
        <taxon>Triticeae</taxon>
        <taxon>Triticinae</taxon>
        <taxon>Triticum</taxon>
    </lineage>
</organism>
<dbReference type="PROSITE" id="PS51257">
    <property type="entry name" value="PROKAR_LIPOPROTEIN"/>
    <property type="match status" value="1"/>
</dbReference>
<dbReference type="InterPro" id="IPR036188">
    <property type="entry name" value="FAD/NAD-bd_sf"/>
</dbReference>
<dbReference type="FunFam" id="3.50.50.60:FF:000403">
    <property type="entry name" value="Flavin-containing monooxygenase"/>
    <property type="match status" value="1"/>
</dbReference>
<proteinExistence type="inferred from homology"/>
<evidence type="ECO:0000313" key="8">
    <source>
        <dbReference type="Proteomes" id="UP000324705"/>
    </source>
</evidence>
<gene>
    <name evidence="7" type="ORF">TRITD_1Av1G044400</name>
</gene>
<dbReference type="GO" id="GO:0050660">
    <property type="term" value="F:flavin adenine dinucleotide binding"/>
    <property type="evidence" value="ECO:0007669"/>
    <property type="project" value="InterPro"/>
</dbReference>
<comment type="cofactor">
    <cofactor evidence="6">
        <name>FAD</name>
        <dbReference type="ChEBI" id="CHEBI:57692"/>
    </cofactor>
</comment>
<evidence type="ECO:0000256" key="5">
    <source>
        <dbReference type="ARBA" id="ARBA00023002"/>
    </source>
</evidence>
<dbReference type="EMBL" id="LT934111">
    <property type="protein sequence ID" value="VAH02732.1"/>
    <property type="molecule type" value="Genomic_DNA"/>
</dbReference>
<dbReference type="InterPro" id="IPR050346">
    <property type="entry name" value="FMO-like"/>
</dbReference>
<dbReference type="GO" id="GO:0050661">
    <property type="term" value="F:NADP binding"/>
    <property type="evidence" value="ECO:0007669"/>
    <property type="project" value="InterPro"/>
</dbReference>
<evidence type="ECO:0000256" key="4">
    <source>
        <dbReference type="ARBA" id="ARBA00022857"/>
    </source>
</evidence>
<evidence type="ECO:0000256" key="3">
    <source>
        <dbReference type="ARBA" id="ARBA00022827"/>
    </source>
</evidence>
<evidence type="ECO:0000256" key="6">
    <source>
        <dbReference type="RuleBase" id="RU361177"/>
    </source>
</evidence>
<dbReference type="AlphaFoldDB" id="A0A9R0UP73"/>
<dbReference type="GO" id="GO:0004499">
    <property type="term" value="F:N,N-dimethylaniline monooxygenase activity"/>
    <property type="evidence" value="ECO:0007669"/>
    <property type="project" value="InterPro"/>
</dbReference>
<name>A0A9R0UP73_TRITD</name>
<reference evidence="7 8" key="1">
    <citation type="submission" date="2017-09" db="EMBL/GenBank/DDBJ databases">
        <authorList>
            <consortium name="International Durum Wheat Genome Sequencing Consortium (IDWGSC)"/>
            <person name="Milanesi L."/>
        </authorList>
    </citation>
    <scope>NUCLEOTIDE SEQUENCE [LARGE SCALE GENOMIC DNA]</scope>
    <source>
        <strain evidence="8">cv. Svevo</strain>
    </source>
</reference>
<protein>
    <recommendedName>
        <fullName evidence="6">Flavin-containing monooxygenase</fullName>
        <ecNumber evidence="6">1.-.-.-</ecNumber>
    </recommendedName>
</protein>
<keyword evidence="2 6" id="KW-0285">Flavoprotein</keyword>
<evidence type="ECO:0000256" key="1">
    <source>
        <dbReference type="ARBA" id="ARBA00009183"/>
    </source>
</evidence>
<evidence type="ECO:0000313" key="7">
    <source>
        <dbReference type="EMBL" id="VAH02732.1"/>
    </source>
</evidence>
<keyword evidence="6" id="KW-0503">Monooxygenase</keyword>
<evidence type="ECO:0000256" key="2">
    <source>
        <dbReference type="ARBA" id="ARBA00022630"/>
    </source>
</evidence>
<dbReference type="Gramene" id="TRITD1Av1G044400.3">
    <property type="protein sequence ID" value="TRITD1Av1G044400.3"/>
    <property type="gene ID" value="TRITD1Av1G044400"/>
</dbReference>
<dbReference type="PIRSF" id="PIRSF000332">
    <property type="entry name" value="FMO"/>
    <property type="match status" value="1"/>
</dbReference>
<comment type="similarity">
    <text evidence="1 6">Belongs to the FMO family.</text>
</comment>
<dbReference type="InterPro" id="IPR000960">
    <property type="entry name" value="Flavin_mOase"/>
</dbReference>
<dbReference type="PRINTS" id="PR00419">
    <property type="entry name" value="ADXRDTASE"/>
</dbReference>
<keyword evidence="4" id="KW-0521">NADP</keyword>
<dbReference type="EC" id="1.-.-.-" evidence="6"/>
<dbReference type="InterPro" id="IPR020946">
    <property type="entry name" value="Flavin_mOase-like"/>
</dbReference>
<keyword evidence="3 6" id="KW-0274">FAD</keyword>
<accession>A0A9R0UP73</accession>
<dbReference type="Gene3D" id="3.50.50.60">
    <property type="entry name" value="FAD/NAD(P)-binding domain"/>
    <property type="match status" value="2"/>
</dbReference>
<keyword evidence="5 6" id="KW-0560">Oxidoreductase</keyword>
<keyword evidence="8" id="KW-1185">Reference proteome</keyword>
<dbReference type="SUPFAM" id="SSF51905">
    <property type="entry name" value="FAD/NAD(P)-binding domain"/>
    <property type="match status" value="1"/>
</dbReference>